<dbReference type="EMBL" id="NTHN01000348">
    <property type="protein sequence ID" value="PBD17596.1"/>
    <property type="molecule type" value="Genomic_DNA"/>
</dbReference>
<organism evidence="2">
    <name type="scientific">Alloyangia mangrovi</name>
    <dbReference type="NCBI Taxonomy" id="1779329"/>
    <lineage>
        <taxon>Bacteria</taxon>
        <taxon>Pseudomonadati</taxon>
        <taxon>Pseudomonadota</taxon>
        <taxon>Alphaproteobacteria</taxon>
        <taxon>Rhodobacterales</taxon>
        <taxon>Roseobacteraceae</taxon>
        <taxon>Alloyangia</taxon>
    </lineage>
</organism>
<dbReference type="InterPro" id="IPR013517">
    <property type="entry name" value="FG-GAP"/>
</dbReference>
<proteinExistence type="predicted"/>
<reference evidence="2" key="1">
    <citation type="submission" date="2017-09" db="EMBL/GenBank/DDBJ databases">
        <title>Yangia sp. SAOS 153D whole genome sequencing.</title>
        <authorList>
            <person name="Verma A."/>
            <person name="Krishnamurthi S."/>
        </authorList>
    </citation>
    <scope>NUCLEOTIDE SEQUENCE [LARGE SCALE GENOMIC DNA]</scope>
    <source>
        <strain evidence="2">SAOS 153D</strain>
    </source>
</reference>
<accession>A0A2A3JQV6</accession>
<dbReference type="PANTHER" id="PTHR45460">
    <property type="entry name" value="SIMILAR TO CYSTEINE PROTEINASE"/>
    <property type="match status" value="1"/>
</dbReference>
<comment type="caution">
    <text evidence="2">The sequence shown here is derived from an EMBL/GenBank/DDBJ whole genome shotgun (WGS) entry which is preliminary data.</text>
</comment>
<keyword evidence="1" id="KW-0732">Signal</keyword>
<dbReference type="Pfam" id="PF13517">
    <property type="entry name" value="FG-GAP_3"/>
    <property type="match status" value="3"/>
</dbReference>
<dbReference type="Gene3D" id="2.60.120.260">
    <property type="entry name" value="Galactose-binding domain-like"/>
    <property type="match status" value="1"/>
</dbReference>
<gene>
    <name evidence="2" type="ORF">CLG85_19235</name>
</gene>
<evidence type="ECO:0000313" key="2">
    <source>
        <dbReference type="EMBL" id="PBD17596.1"/>
    </source>
</evidence>
<dbReference type="OrthoDB" id="9773411at2"/>
<dbReference type="SUPFAM" id="SSF69318">
    <property type="entry name" value="Integrin alpha N-terminal domain"/>
    <property type="match status" value="2"/>
</dbReference>
<dbReference type="PANTHER" id="PTHR45460:SF2">
    <property type="entry name" value="ALPHA 1,3 GLUCANASE, GH71 FAMILY (EUROFUNG)"/>
    <property type="match status" value="1"/>
</dbReference>
<dbReference type="AlphaFoldDB" id="A0A2A3JQV6"/>
<evidence type="ECO:0008006" key="3">
    <source>
        <dbReference type="Google" id="ProtNLM"/>
    </source>
</evidence>
<sequence>MPTTQSPPSLGGFPEVDFAASLFPGLTEAENLSIASGFSVVSNPHASAGSYLQATAATSRAGGVFEGPVGLYDINLSYFDETDGVSYMEVLVNGALVAAFDWDATGGDAIVTKASAAVTSIAGLVLAPGDVIELRGMADGGEPLRTDAIEILASATPAVGESFVIEAEDLQILSGFGIGNNGAASGDQTLQHTGGGTARASYTVQQAGSFDLAIGYFDETDGASWMQVLVNGAVVAEWDWDASTGAAIASTASRASEVIAGLDLAVGDVIELRGEGDGGEPLRVDYLEFTAVEGGSGGPTPPQGRLDLWYMRGGEVYVALNDGSGAFTEVDTGLAAGGSLRAVDMDGDGDLDFLRVEVVDPFPLPDPDTYTDDFEFVFETTVYENDGSGGFSVVATDTSSYWTGVYGWPAEDVDRAWQILEVGEAGDIDGDGDVDFVGASWLGNELLLFDNNGDDSFSLSVLPVPSEYLFGGELSPGGNYIRLADMNDDGLLDLLLSVAWETSSTQVMINDGAGGFDWVGRYGGSDDGNSTEIPADLDGDGDLDVLYVAISDGGGINTYINDGTGASDGYGPWFPRGELNGIGGLEIADFDGDGALEMVNASIQNSSEDLDPGLRVFEFPVEDGLIDIVVDKLDPSIVGQITAQGDFDGDGDIDLILSASGTPIGAAPYLLLNDGNANFTAVPTGLADSDETYGWARAGEFGDLLVA</sequence>
<protein>
    <recommendedName>
        <fullName evidence="3">VCBS repeat-containing protein</fullName>
    </recommendedName>
</protein>
<evidence type="ECO:0000256" key="1">
    <source>
        <dbReference type="ARBA" id="ARBA00022729"/>
    </source>
</evidence>
<name>A0A2A3JQV6_9RHOB</name>
<dbReference type="InterPro" id="IPR028994">
    <property type="entry name" value="Integrin_alpha_N"/>
</dbReference>
<dbReference type="CDD" id="cd02795">
    <property type="entry name" value="CBM6-CBM35-CBM36_like"/>
    <property type="match status" value="1"/>
</dbReference>